<dbReference type="GO" id="GO:0016020">
    <property type="term" value="C:membrane"/>
    <property type="evidence" value="ECO:0007669"/>
    <property type="project" value="InterPro"/>
</dbReference>
<keyword evidence="3" id="KW-0812">Transmembrane</keyword>
<proteinExistence type="predicted"/>
<dbReference type="PANTHER" id="PTHR32089:SF112">
    <property type="entry name" value="LYSOZYME-LIKE PROTEIN-RELATED"/>
    <property type="match status" value="1"/>
</dbReference>
<keyword evidence="3" id="KW-1133">Transmembrane helix</keyword>
<dbReference type="AlphaFoldDB" id="A0A1S8NCL6"/>
<organism evidence="5 6">
    <name type="scientific">Clostridium saccharobutylicum</name>
    <dbReference type="NCBI Taxonomy" id="169679"/>
    <lineage>
        <taxon>Bacteria</taxon>
        <taxon>Bacillati</taxon>
        <taxon>Bacillota</taxon>
        <taxon>Clostridia</taxon>
        <taxon>Eubacteriales</taxon>
        <taxon>Clostridiaceae</taxon>
        <taxon>Clostridium</taxon>
    </lineage>
</organism>
<dbReference type="PROSITE" id="PS50111">
    <property type="entry name" value="CHEMOTAXIS_TRANSDUC_2"/>
    <property type="match status" value="1"/>
</dbReference>
<accession>A0A1S8NCL6</accession>
<evidence type="ECO:0000313" key="6">
    <source>
        <dbReference type="Proteomes" id="UP000191154"/>
    </source>
</evidence>
<dbReference type="Pfam" id="PF00015">
    <property type="entry name" value="MCPsignal"/>
    <property type="match status" value="1"/>
</dbReference>
<dbReference type="GO" id="GO:0007165">
    <property type="term" value="P:signal transduction"/>
    <property type="evidence" value="ECO:0007669"/>
    <property type="project" value="UniProtKB-KW"/>
</dbReference>
<feature type="transmembrane region" description="Helical" evidence="3">
    <location>
        <begin position="47"/>
        <end position="65"/>
    </location>
</feature>
<sequence>MTNEANIRLKNDKKRNFIKNGLIILILTIGICSIINFISFFEESKGIISILILLALCILIVGVKLKRAKGLERLKKAIIEVEKGNFIEIEEKYLKDKTEVGVISRLLNSIVIKISKWIKEIKKDSQDIEAQAVGLTYISEDMLDLTSDIAKSTEIVSDATGIQTQNISGIVEKVFQFGDYINEVSESIICIDTLASEIGQKSENKNVDLKELAGVIVNLNNNFNDFAQSLHMMMEDIKSVNEMTHLINSISERTNLLALNAAIEAASAGEAGRGFSVVATEIRKLAEMSQSSSNKIYNIVNNISKNISTINEKTLLIESSIEEQNCAVGNTINVFNDISKAIDIIIPKVHEIVDAFNNVNTQKENILTGIEEISSMSQEIGVTTEEVSNIAKELNLMGHEVTGAASNINKSINNMKKLIKT</sequence>
<name>A0A1S8NCL6_CLOSA</name>
<dbReference type="Gene3D" id="1.10.287.950">
    <property type="entry name" value="Methyl-accepting chemotaxis protein"/>
    <property type="match status" value="1"/>
</dbReference>
<dbReference type="InterPro" id="IPR004089">
    <property type="entry name" value="MCPsignal_dom"/>
</dbReference>
<dbReference type="SMART" id="SM00283">
    <property type="entry name" value="MA"/>
    <property type="match status" value="1"/>
</dbReference>
<dbReference type="EMBL" id="LZYZ01000002">
    <property type="protein sequence ID" value="OOM14217.1"/>
    <property type="molecule type" value="Genomic_DNA"/>
</dbReference>
<evidence type="ECO:0000313" key="5">
    <source>
        <dbReference type="EMBL" id="OOM14217.1"/>
    </source>
</evidence>
<evidence type="ECO:0000256" key="3">
    <source>
        <dbReference type="SAM" id="Phobius"/>
    </source>
</evidence>
<evidence type="ECO:0000256" key="1">
    <source>
        <dbReference type="ARBA" id="ARBA00023224"/>
    </source>
</evidence>
<gene>
    <name evidence="5" type="primary">mcp4_4</name>
    <name evidence="5" type="ORF">CLOSAC_10900</name>
</gene>
<dbReference type="RefSeq" id="WP_077864502.1">
    <property type="nucleotide sequence ID" value="NZ_LZYZ01000002.1"/>
</dbReference>
<feature type="transmembrane region" description="Helical" evidence="3">
    <location>
        <begin position="21"/>
        <end position="41"/>
    </location>
</feature>
<keyword evidence="1 2" id="KW-0807">Transducer</keyword>
<comment type="caution">
    <text evidence="5">The sequence shown here is derived from an EMBL/GenBank/DDBJ whole genome shotgun (WGS) entry which is preliminary data.</text>
</comment>
<evidence type="ECO:0000259" key="4">
    <source>
        <dbReference type="PROSITE" id="PS50111"/>
    </source>
</evidence>
<keyword evidence="3" id="KW-0472">Membrane</keyword>
<reference evidence="5 6" key="1">
    <citation type="submission" date="2016-05" db="EMBL/GenBank/DDBJ databases">
        <title>Microbial solvent formation.</title>
        <authorList>
            <person name="Poehlein A."/>
            <person name="Montoya Solano J.D."/>
            <person name="Flitsch S."/>
            <person name="Krabben P."/>
            <person name="Duerre P."/>
            <person name="Daniel R."/>
        </authorList>
    </citation>
    <scope>NUCLEOTIDE SEQUENCE [LARGE SCALE GENOMIC DNA]</scope>
    <source>
        <strain evidence="5 6">L1-8</strain>
    </source>
</reference>
<dbReference type="STRING" id="169679.CSACC_17050"/>
<evidence type="ECO:0000256" key="2">
    <source>
        <dbReference type="PROSITE-ProRule" id="PRU00284"/>
    </source>
</evidence>
<dbReference type="SUPFAM" id="SSF58104">
    <property type="entry name" value="Methyl-accepting chemotaxis protein (MCP) signaling domain"/>
    <property type="match status" value="1"/>
</dbReference>
<dbReference type="PANTHER" id="PTHR32089">
    <property type="entry name" value="METHYL-ACCEPTING CHEMOTAXIS PROTEIN MCPB"/>
    <property type="match status" value="1"/>
</dbReference>
<dbReference type="Proteomes" id="UP000191154">
    <property type="component" value="Unassembled WGS sequence"/>
</dbReference>
<feature type="domain" description="Methyl-accepting transducer" evidence="4">
    <location>
        <begin position="138"/>
        <end position="395"/>
    </location>
</feature>
<protein>
    <submittedName>
        <fullName evidence="5">Methyl-accepting chemotaxis protein 4</fullName>
    </submittedName>
</protein>